<dbReference type="PANTHER" id="PTHR13399">
    <property type="entry name" value="TRANSLOCON-ASSOCIATED PROTEIN TRAP , GAMMA SUBUNIT"/>
    <property type="match status" value="1"/>
</dbReference>
<evidence type="ECO:0000259" key="2">
    <source>
        <dbReference type="PROSITE" id="PS50086"/>
    </source>
</evidence>
<dbReference type="Gene3D" id="1.10.8.270">
    <property type="entry name" value="putative rabgap domain of human tbc1 domain family member 14 like domains"/>
    <property type="match status" value="1"/>
</dbReference>
<feature type="compositionally biased region" description="Acidic residues" evidence="1">
    <location>
        <begin position="475"/>
        <end position="484"/>
    </location>
</feature>
<feature type="region of interest" description="Disordered" evidence="1">
    <location>
        <begin position="811"/>
        <end position="854"/>
    </location>
</feature>
<name>A0A5N5TPS5_9CRUS</name>
<feature type="region of interest" description="Disordered" evidence="1">
    <location>
        <begin position="762"/>
        <end position="781"/>
    </location>
</feature>
<protein>
    <submittedName>
        <fullName evidence="3">TBC1 domain family member 30</fullName>
    </submittedName>
</protein>
<dbReference type="Gene3D" id="1.10.472.80">
    <property type="entry name" value="Ypt/Rab-GAP domain of gyp1p, domain 3"/>
    <property type="match status" value="1"/>
</dbReference>
<dbReference type="PANTHER" id="PTHR13399:SF2">
    <property type="entry name" value="TRANSLOCON-ASSOCIATED PROTEIN SUBUNIT GAMMA"/>
    <property type="match status" value="1"/>
</dbReference>
<dbReference type="SUPFAM" id="SSF47923">
    <property type="entry name" value="Ypt/Rab-GAP domain of gyp1p"/>
    <property type="match status" value="2"/>
</dbReference>
<keyword evidence="4" id="KW-1185">Reference proteome</keyword>
<dbReference type="PROSITE" id="PS50086">
    <property type="entry name" value="TBC_RABGAP"/>
    <property type="match status" value="1"/>
</dbReference>
<dbReference type="Proteomes" id="UP000326759">
    <property type="component" value="Unassembled WGS sequence"/>
</dbReference>
<feature type="compositionally biased region" description="Basic and acidic residues" evidence="1">
    <location>
        <begin position="771"/>
        <end position="781"/>
    </location>
</feature>
<accession>A0A5N5TPS5</accession>
<gene>
    <name evidence="3" type="ORF">Anas_05433</name>
</gene>
<dbReference type="SMART" id="SM00164">
    <property type="entry name" value="TBC"/>
    <property type="match status" value="1"/>
</dbReference>
<evidence type="ECO:0000313" key="3">
    <source>
        <dbReference type="EMBL" id="KAB7508178.1"/>
    </source>
</evidence>
<feature type="compositionally biased region" description="Acidic residues" evidence="1">
    <location>
        <begin position="544"/>
        <end position="557"/>
    </location>
</feature>
<proteinExistence type="predicted"/>
<dbReference type="InterPro" id="IPR000195">
    <property type="entry name" value="Rab-GAP-TBC_dom"/>
</dbReference>
<feature type="region of interest" description="Disordered" evidence="1">
    <location>
        <begin position="410"/>
        <end position="587"/>
    </location>
</feature>
<feature type="region of interest" description="Disordered" evidence="1">
    <location>
        <begin position="602"/>
        <end position="625"/>
    </location>
</feature>
<dbReference type="OrthoDB" id="289721at2759"/>
<organism evidence="3 4">
    <name type="scientific">Armadillidium nasatum</name>
    <dbReference type="NCBI Taxonomy" id="96803"/>
    <lineage>
        <taxon>Eukaryota</taxon>
        <taxon>Metazoa</taxon>
        <taxon>Ecdysozoa</taxon>
        <taxon>Arthropoda</taxon>
        <taxon>Crustacea</taxon>
        <taxon>Multicrustacea</taxon>
        <taxon>Malacostraca</taxon>
        <taxon>Eumalacostraca</taxon>
        <taxon>Peracarida</taxon>
        <taxon>Isopoda</taxon>
        <taxon>Oniscidea</taxon>
        <taxon>Crinocheta</taxon>
        <taxon>Armadillidiidae</taxon>
        <taxon>Armadillidium</taxon>
    </lineage>
</organism>
<evidence type="ECO:0000313" key="4">
    <source>
        <dbReference type="Proteomes" id="UP000326759"/>
    </source>
</evidence>
<dbReference type="Pfam" id="PF15733">
    <property type="entry name" value="DUF4682"/>
    <property type="match status" value="1"/>
</dbReference>
<feature type="compositionally biased region" description="Acidic residues" evidence="1">
    <location>
        <begin position="841"/>
        <end position="854"/>
    </location>
</feature>
<dbReference type="AlphaFoldDB" id="A0A5N5TPS5"/>
<reference evidence="3 4" key="1">
    <citation type="journal article" date="2019" name="PLoS Biol.">
        <title>Sex chromosomes control vertical transmission of feminizing Wolbachia symbionts in an isopod.</title>
        <authorList>
            <person name="Becking T."/>
            <person name="Chebbi M.A."/>
            <person name="Giraud I."/>
            <person name="Moumen B."/>
            <person name="Laverre T."/>
            <person name="Caubet Y."/>
            <person name="Peccoud J."/>
            <person name="Gilbert C."/>
            <person name="Cordaux R."/>
        </authorList>
    </citation>
    <scope>NUCLEOTIDE SEQUENCE [LARGE SCALE GENOMIC DNA]</scope>
    <source>
        <strain evidence="3">ANa2</strain>
        <tissue evidence="3">Whole body excluding digestive tract and cuticle</tissue>
    </source>
</reference>
<feature type="compositionally biased region" description="Basic and acidic residues" evidence="1">
    <location>
        <begin position="605"/>
        <end position="616"/>
    </location>
</feature>
<dbReference type="InterPro" id="IPR032738">
    <property type="entry name" value="Tbc1d30_C"/>
</dbReference>
<feature type="domain" description="Rab-GAP TBC" evidence="2">
    <location>
        <begin position="1"/>
        <end position="161"/>
    </location>
</feature>
<sequence>MELVKFSFQMWLTLAEQHDLHRTGCSLFCGADAEGNQALLKRVLLGYARWNKNVGYCQGFNMLAAIILEVMDRQESDALKVMIYLIEGVLPESYFANNLRGLSVDMAVFRELMRVHLPELSACYEPPLTNVFTMQWFLTLFSNCLPRDAVMRVWDLTFLQGNEMLLRTALAIWGRLSSRILEVPTADEFYCVMGDLTRKMLTHGLMDTNQLVQTLIAMAPFPFPGLAMLRDKYTYNITPWAQSVSSVARKGFKIFLDEDEEDEKTDHEDVNQKVAIATVFGLGGIFRKSSDPKPLQGENIPVVQPHQPADVPNMAAQPLSGMARPNLDISALKKQYSRLRERQKQAHIILTASNIRRRSIDEVNRLPSLQKTNQLTMKHLLRGKKALTTKTKRVVAQGVIPPIITKTKVTRKLSDSTGMKKQNGGLDRATKGSLKPNLSKAVEPPVVQSTLTNEVVKPKKEETLSPSGPEAAAEVQDDLEDEGESPLPSETLHWKDTPRRARRASLPHGVKLMESLSAPLPDIKDDDIGEEEFEDDNSSTSTELCDEDLAVLSEEEPPSVIPRALSTSPRLENHDLSRKENDNDKCLSNKTVIPELITVDLSESSEVKESEGERSEGASLSQQQNNDINLISDNSLHEDLCIPLTSNSIESAPDIIPTFITPPSLQKASLSSPTKWKWSFSEIENPDLIEPVSPILKLHNFLSEESVEEEEDNSSLTFLPPSPKIVINNESTLPEESTIQYDPSSIFAYLFEITDVSKLSNVNSEEPSPVEDMKEIPSKSDTENLFDDKEWINSNIVRDRFSSFITLEDTVEAPGLVENDENKRPDYFPTQKNKWKTDSEDAKDDDLKNDDDDD</sequence>
<dbReference type="Pfam" id="PF00566">
    <property type="entry name" value="RabGAP-TBC"/>
    <property type="match status" value="1"/>
</dbReference>
<comment type="caution">
    <text evidence="3">The sequence shown here is derived from an EMBL/GenBank/DDBJ whole genome shotgun (WGS) entry which is preliminary data.</text>
</comment>
<feature type="compositionally biased region" description="Acidic residues" evidence="1">
    <location>
        <begin position="524"/>
        <end position="537"/>
    </location>
</feature>
<feature type="compositionally biased region" description="Basic and acidic residues" evidence="1">
    <location>
        <begin position="571"/>
        <end position="587"/>
    </location>
</feature>
<dbReference type="GO" id="GO:0005783">
    <property type="term" value="C:endoplasmic reticulum"/>
    <property type="evidence" value="ECO:0007669"/>
    <property type="project" value="TreeGrafter"/>
</dbReference>
<evidence type="ECO:0000256" key="1">
    <source>
        <dbReference type="SAM" id="MobiDB-lite"/>
    </source>
</evidence>
<dbReference type="EMBL" id="SEYY01000028">
    <property type="protein sequence ID" value="KAB7508178.1"/>
    <property type="molecule type" value="Genomic_DNA"/>
</dbReference>
<dbReference type="InterPro" id="IPR035969">
    <property type="entry name" value="Rab-GAP_TBC_sf"/>
</dbReference>